<dbReference type="EMBL" id="KQ087286">
    <property type="protein sequence ID" value="KLT38741.1"/>
    <property type="molecule type" value="Genomic_DNA"/>
</dbReference>
<gene>
    <name evidence="2" type="ORF">CC85DRAFT_19157</name>
</gene>
<dbReference type="Proteomes" id="UP000053611">
    <property type="component" value="Unassembled WGS sequence"/>
</dbReference>
<organism evidence="2 3">
    <name type="scientific">Cutaneotrichosporon oleaginosum</name>
    <dbReference type="NCBI Taxonomy" id="879819"/>
    <lineage>
        <taxon>Eukaryota</taxon>
        <taxon>Fungi</taxon>
        <taxon>Dikarya</taxon>
        <taxon>Basidiomycota</taxon>
        <taxon>Agaricomycotina</taxon>
        <taxon>Tremellomycetes</taxon>
        <taxon>Trichosporonales</taxon>
        <taxon>Trichosporonaceae</taxon>
        <taxon>Cutaneotrichosporon</taxon>
    </lineage>
</organism>
<evidence type="ECO:0000256" key="1">
    <source>
        <dbReference type="SAM" id="SignalP"/>
    </source>
</evidence>
<feature type="signal peptide" evidence="1">
    <location>
        <begin position="1"/>
        <end position="17"/>
    </location>
</feature>
<feature type="chain" id="PRO_5005245298" description="Secreted protein" evidence="1">
    <location>
        <begin position="18"/>
        <end position="125"/>
    </location>
</feature>
<dbReference type="AlphaFoldDB" id="A0A0J0XCF0"/>
<name>A0A0J0XCF0_9TREE</name>
<protein>
    <recommendedName>
        <fullName evidence="4">Secreted protein</fullName>
    </recommendedName>
</protein>
<sequence length="125" mass="14707">MWHRAWPGILFPLFAFCRRRLPFRGRKQDLYNNHSSGRCGLAQWGGLIPAFLFSLGRYTNIRETIARTCPSLRLRRGLSTTDWAMMVRLEGSSSRFVNLHLAFVQRHTIRTFPAWQFRRSPLDIL</sequence>
<evidence type="ECO:0008006" key="4">
    <source>
        <dbReference type="Google" id="ProtNLM"/>
    </source>
</evidence>
<evidence type="ECO:0000313" key="2">
    <source>
        <dbReference type="EMBL" id="KLT38741.1"/>
    </source>
</evidence>
<keyword evidence="1" id="KW-0732">Signal</keyword>
<reference evidence="2 3" key="1">
    <citation type="submission" date="2015-03" db="EMBL/GenBank/DDBJ databases">
        <title>Genomics and transcriptomics of the oil-accumulating basidiomycete yeast T. oleaginosus allow insights into substrate utilization and the diverse evolutionary trajectories of mating systems in fungi.</title>
        <authorList>
            <consortium name="DOE Joint Genome Institute"/>
            <person name="Kourist R."/>
            <person name="Kracht O."/>
            <person name="Bracharz F."/>
            <person name="Lipzen A."/>
            <person name="Nolan M."/>
            <person name="Ohm R."/>
            <person name="Grigoriev I."/>
            <person name="Sun S."/>
            <person name="Heitman J."/>
            <person name="Bruck T."/>
            <person name="Nowrousian M."/>
        </authorList>
    </citation>
    <scope>NUCLEOTIDE SEQUENCE [LARGE SCALE GENOMIC DNA]</scope>
    <source>
        <strain evidence="2 3">IBC0246</strain>
    </source>
</reference>
<accession>A0A0J0XCF0</accession>
<evidence type="ECO:0000313" key="3">
    <source>
        <dbReference type="Proteomes" id="UP000053611"/>
    </source>
</evidence>
<dbReference type="GeneID" id="28980426"/>
<dbReference type="RefSeq" id="XP_018275232.1">
    <property type="nucleotide sequence ID" value="XM_018419823.1"/>
</dbReference>
<keyword evidence="3" id="KW-1185">Reference proteome</keyword>
<proteinExistence type="predicted"/>